<dbReference type="Proteomes" id="UP000814243">
    <property type="component" value="Unassembled WGS sequence"/>
</dbReference>
<dbReference type="InterPro" id="IPR027806">
    <property type="entry name" value="HARBI1_dom"/>
</dbReference>
<evidence type="ECO:0000256" key="2">
    <source>
        <dbReference type="ARBA" id="ARBA00022723"/>
    </source>
</evidence>
<evidence type="ECO:0000256" key="1">
    <source>
        <dbReference type="ARBA" id="ARBA00001968"/>
    </source>
</evidence>
<proteinExistence type="predicted"/>
<name>A0A922SSB4_SPOEX</name>
<dbReference type="Pfam" id="PF13359">
    <property type="entry name" value="DDE_Tnp_4"/>
    <property type="match status" value="1"/>
</dbReference>
<gene>
    <name evidence="4" type="ORF">HF086_006465</name>
</gene>
<organism evidence="4 5">
    <name type="scientific">Spodoptera exigua</name>
    <name type="common">Beet armyworm</name>
    <name type="synonym">Noctua fulgens</name>
    <dbReference type="NCBI Taxonomy" id="7107"/>
    <lineage>
        <taxon>Eukaryota</taxon>
        <taxon>Metazoa</taxon>
        <taxon>Ecdysozoa</taxon>
        <taxon>Arthropoda</taxon>
        <taxon>Hexapoda</taxon>
        <taxon>Insecta</taxon>
        <taxon>Pterygota</taxon>
        <taxon>Neoptera</taxon>
        <taxon>Endopterygota</taxon>
        <taxon>Lepidoptera</taxon>
        <taxon>Glossata</taxon>
        <taxon>Ditrysia</taxon>
        <taxon>Noctuoidea</taxon>
        <taxon>Noctuidae</taxon>
        <taxon>Amphipyrinae</taxon>
        <taxon>Spodoptera</taxon>
    </lineage>
</organism>
<comment type="caution">
    <text evidence="4">The sequence shown here is derived from an EMBL/GenBank/DDBJ whole genome shotgun (WGS) entry which is preliminary data.</text>
</comment>
<accession>A0A922SSB4</accession>
<dbReference type="GO" id="GO:0046872">
    <property type="term" value="F:metal ion binding"/>
    <property type="evidence" value="ECO:0007669"/>
    <property type="project" value="UniProtKB-KW"/>
</dbReference>
<dbReference type="AlphaFoldDB" id="A0A922SSB4"/>
<reference evidence="4" key="1">
    <citation type="journal article" date="2021" name="G3 (Bethesda)">
        <title>Genome and transcriptome analysis of the beet armyworm Spodoptera exigua reveals targets for pest control. .</title>
        <authorList>
            <person name="Simon S."/>
            <person name="Breeschoten T."/>
            <person name="Jansen H.J."/>
            <person name="Dirks R.P."/>
            <person name="Schranz M.E."/>
            <person name="Ros V.I.D."/>
        </authorList>
    </citation>
    <scope>NUCLEOTIDE SEQUENCE</scope>
    <source>
        <strain evidence="4">TB_SE_WUR_2020</strain>
    </source>
</reference>
<keyword evidence="2" id="KW-0479">Metal-binding</keyword>
<feature type="domain" description="DDE Tnp4" evidence="3">
    <location>
        <begin position="35"/>
        <end position="116"/>
    </location>
</feature>
<protein>
    <recommendedName>
        <fullName evidence="3">DDE Tnp4 domain-containing protein</fullName>
    </recommendedName>
</protein>
<evidence type="ECO:0000313" key="4">
    <source>
        <dbReference type="EMBL" id="KAH9645439.1"/>
    </source>
</evidence>
<evidence type="ECO:0000313" key="5">
    <source>
        <dbReference type="Proteomes" id="UP000814243"/>
    </source>
</evidence>
<dbReference type="EMBL" id="JACEFF010000041">
    <property type="protein sequence ID" value="KAH9645439.1"/>
    <property type="molecule type" value="Genomic_DNA"/>
</dbReference>
<evidence type="ECO:0000259" key="3">
    <source>
        <dbReference type="Pfam" id="PF13359"/>
    </source>
</evidence>
<sequence>MRSEPIGCARSRSDTLAAGRMRSQPVGCARSRTVLLAVVDAKYNFLIVDVGSYGKNSDGGILQNSKFGKKLNTNKLKLPPNKPLPNTTESLPHVFIGDEAFPLSNNILRPYPREQTRTDLSKSI</sequence>
<comment type="cofactor">
    <cofactor evidence="1">
        <name>a divalent metal cation</name>
        <dbReference type="ChEBI" id="CHEBI:60240"/>
    </cofactor>
</comment>